<evidence type="ECO:0000256" key="7">
    <source>
        <dbReference type="ARBA" id="ARBA00023136"/>
    </source>
</evidence>
<evidence type="ECO:0000313" key="9">
    <source>
        <dbReference type="EMBL" id="GAA4719437.1"/>
    </source>
</evidence>
<keyword evidence="2" id="KW-1003">Cell membrane</keyword>
<evidence type="ECO:0000256" key="3">
    <source>
        <dbReference type="ARBA" id="ARBA00022676"/>
    </source>
</evidence>
<feature type="transmembrane region" description="Helical" evidence="8">
    <location>
        <begin position="26"/>
        <end position="43"/>
    </location>
</feature>
<keyword evidence="5 8" id="KW-0812">Transmembrane</keyword>
<feature type="transmembrane region" description="Helical" evidence="8">
    <location>
        <begin position="390"/>
        <end position="413"/>
    </location>
</feature>
<dbReference type="InterPro" id="IPR018674">
    <property type="entry name" value="DUF2142_membrane"/>
</dbReference>
<sequence>MIAVACHNGRVTRDTPSCERAYRRTLALLTLAVALWSVAWAVLTPGFRAPDEQNHLNSAIRLAYGGGWPAPGDAHFAPVIDQAVAESTYPSDLPGRFNDRPQWPQFVELTPVPTADRIHIDVGNALPAPGTSATVDQMTQHPPAYYALGAAALRATGTADAQWDVALLALRLLDVALFAATVPLAASTTRRLTGSRSAALLAAPFPMLIPQVGHIMGAANNDALVVLTGAGVTYLAARVVTGDLRWRVVVGLGLVLGVGLLTKVMLAFAIPVVVAAYLLAPPGPTAVQRAWRAFVALAVAFVVGGWWWARNWLVDGAVQPVGLPRDYASMAQVPGSEVLPESIGRTAQAFFGNLGWLEIRMHGTLVALASTLLVVAVLAAVVLPGARRGAFTIALLPLALAAGVVANAVSRWAETGVLVALQGRYIFGGLTALAALFAIALWQAARRREHRTAVVVPVLTALAGAAAVAGLAWGFAAFYRAPGDSAAQAWERWVAWSPLDEAVIAAVLVVVALGLLAGVVAAWRWAALTRGLSRPSSQRTWRAEQIPHETSF</sequence>
<organism evidence="9 10">
    <name type="scientific">Isoptericola chiayiensis</name>
    <dbReference type="NCBI Taxonomy" id="579446"/>
    <lineage>
        <taxon>Bacteria</taxon>
        <taxon>Bacillati</taxon>
        <taxon>Actinomycetota</taxon>
        <taxon>Actinomycetes</taxon>
        <taxon>Micrococcales</taxon>
        <taxon>Promicromonosporaceae</taxon>
        <taxon>Isoptericola</taxon>
    </lineage>
</organism>
<evidence type="ECO:0000256" key="2">
    <source>
        <dbReference type="ARBA" id="ARBA00022475"/>
    </source>
</evidence>
<feature type="transmembrane region" description="Helical" evidence="8">
    <location>
        <begin position="291"/>
        <end position="309"/>
    </location>
</feature>
<dbReference type="Proteomes" id="UP001500956">
    <property type="component" value="Unassembled WGS sequence"/>
</dbReference>
<dbReference type="InterPro" id="IPR050297">
    <property type="entry name" value="LipidA_mod_glycosyltrf_83"/>
</dbReference>
<comment type="subcellular location">
    <subcellularLocation>
        <location evidence="1">Cell membrane</location>
        <topology evidence="1">Multi-pass membrane protein</topology>
    </subcellularLocation>
</comment>
<evidence type="ECO:0000256" key="4">
    <source>
        <dbReference type="ARBA" id="ARBA00022679"/>
    </source>
</evidence>
<dbReference type="Pfam" id="PF09913">
    <property type="entry name" value="DUF2142"/>
    <property type="match status" value="1"/>
</dbReference>
<proteinExistence type="predicted"/>
<keyword evidence="4" id="KW-0808">Transferase</keyword>
<protein>
    <recommendedName>
        <fullName evidence="11">DUF2142 domain-containing protein</fullName>
    </recommendedName>
</protein>
<dbReference type="PANTHER" id="PTHR33908">
    <property type="entry name" value="MANNOSYLTRANSFERASE YKCB-RELATED"/>
    <property type="match status" value="1"/>
</dbReference>
<evidence type="ECO:0000256" key="1">
    <source>
        <dbReference type="ARBA" id="ARBA00004651"/>
    </source>
</evidence>
<keyword evidence="10" id="KW-1185">Reference proteome</keyword>
<dbReference type="EMBL" id="BAABID010000004">
    <property type="protein sequence ID" value="GAA4719437.1"/>
    <property type="molecule type" value="Genomic_DNA"/>
</dbReference>
<reference evidence="10" key="1">
    <citation type="journal article" date="2019" name="Int. J. Syst. Evol. Microbiol.">
        <title>The Global Catalogue of Microorganisms (GCM) 10K type strain sequencing project: providing services to taxonomists for standard genome sequencing and annotation.</title>
        <authorList>
            <consortium name="The Broad Institute Genomics Platform"/>
            <consortium name="The Broad Institute Genome Sequencing Center for Infectious Disease"/>
            <person name="Wu L."/>
            <person name="Ma J."/>
        </authorList>
    </citation>
    <scope>NUCLEOTIDE SEQUENCE [LARGE SCALE GENOMIC DNA]</scope>
    <source>
        <strain evidence="10">JCM 18063</strain>
    </source>
</reference>
<dbReference type="PANTHER" id="PTHR33908:SF11">
    <property type="entry name" value="MEMBRANE PROTEIN"/>
    <property type="match status" value="1"/>
</dbReference>
<evidence type="ECO:0000313" key="10">
    <source>
        <dbReference type="Proteomes" id="UP001500956"/>
    </source>
</evidence>
<evidence type="ECO:0000256" key="5">
    <source>
        <dbReference type="ARBA" id="ARBA00022692"/>
    </source>
</evidence>
<comment type="caution">
    <text evidence="9">The sequence shown here is derived from an EMBL/GenBank/DDBJ whole genome shotgun (WGS) entry which is preliminary data.</text>
</comment>
<name>A0ABP8Y3N1_9MICO</name>
<keyword evidence="7 8" id="KW-0472">Membrane</keyword>
<evidence type="ECO:0008006" key="11">
    <source>
        <dbReference type="Google" id="ProtNLM"/>
    </source>
</evidence>
<feature type="transmembrane region" description="Helical" evidence="8">
    <location>
        <begin position="361"/>
        <end position="383"/>
    </location>
</feature>
<keyword evidence="6 8" id="KW-1133">Transmembrane helix</keyword>
<accession>A0ABP8Y3N1</accession>
<feature type="transmembrane region" description="Helical" evidence="8">
    <location>
        <begin position="425"/>
        <end position="442"/>
    </location>
</feature>
<gene>
    <name evidence="9" type="ORF">GCM10023216_05090</name>
</gene>
<feature type="transmembrane region" description="Helical" evidence="8">
    <location>
        <begin position="502"/>
        <end position="526"/>
    </location>
</feature>
<evidence type="ECO:0000256" key="6">
    <source>
        <dbReference type="ARBA" id="ARBA00022989"/>
    </source>
</evidence>
<keyword evidence="3" id="KW-0328">Glycosyltransferase</keyword>
<feature type="transmembrane region" description="Helical" evidence="8">
    <location>
        <begin position="248"/>
        <end position="279"/>
    </location>
</feature>
<feature type="transmembrane region" description="Helical" evidence="8">
    <location>
        <begin position="454"/>
        <end position="482"/>
    </location>
</feature>
<feature type="transmembrane region" description="Helical" evidence="8">
    <location>
        <begin position="165"/>
        <end position="186"/>
    </location>
</feature>
<evidence type="ECO:0000256" key="8">
    <source>
        <dbReference type="SAM" id="Phobius"/>
    </source>
</evidence>